<dbReference type="EMBL" id="JAKGUD010000008">
    <property type="protein sequence ID" value="MCF4142870.1"/>
    <property type="molecule type" value="Genomic_DNA"/>
</dbReference>
<dbReference type="RefSeq" id="WP_236099586.1">
    <property type="nucleotide sequence ID" value="NZ_JAKGUD010000008.1"/>
</dbReference>
<name>A0ABS9ENV0_9BACT</name>
<sequence>MKSGAPEVRDNYQVLKEEDMSVWVPDAIDFEGDLVAVDLQGFLWMVNLVVTTAVPGSSSGGCAGCTSCG</sequence>
<accession>A0ABS9ENV0</accession>
<evidence type="ECO:0000313" key="2">
    <source>
        <dbReference type="Proteomes" id="UP001200430"/>
    </source>
</evidence>
<evidence type="ECO:0000313" key="1">
    <source>
        <dbReference type="EMBL" id="MCF4142870.1"/>
    </source>
</evidence>
<keyword evidence="2" id="KW-1185">Reference proteome</keyword>
<gene>
    <name evidence="1" type="ORF">L2W38_08565</name>
</gene>
<comment type="caution">
    <text evidence="1">The sequence shown here is derived from an EMBL/GenBank/DDBJ whole genome shotgun (WGS) entry which is preliminary data.</text>
</comment>
<protein>
    <submittedName>
        <fullName evidence="1">Uncharacterized protein</fullName>
    </submittedName>
</protein>
<proteinExistence type="predicted"/>
<organism evidence="1 2">
    <name type="scientific">Dethiosulfovibrio marinus</name>
    <dbReference type="NCBI Taxonomy" id="133532"/>
    <lineage>
        <taxon>Bacteria</taxon>
        <taxon>Thermotogati</taxon>
        <taxon>Synergistota</taxon>
        <taxon>Synergistia</taxon>
        <taxon>Synergistales</taxon>
        <taxon>Dethiosulfovibrionaceae</taxon>
        <taxon>Dethiosulfovibrio</taxon>
    </lineage>
</organism>
<dbReference type="Proteomes" id="UP001200430">
    <property type="component" value="Unassembled WGS sequence"/>
</dbReference>
<reference evidence="1 2" key="1">
    <citation type="submission" date="2022-01" db="EMBL/GenBank/DDBJ databases">
        <title>Dethiosulfovibrio faecalis sp. nov., a novel proteolytic, non-sulfur-reducing bacterium isolated from a marine aquaculture solid waste bioreactor.</title>
        <authorList>
            <person name="Grabowski S."/>
            <person name="Apolinario E."/>
            <person name="Schneider N."/>
            <person name="Marshall C.W."/>
            <person name="Sowers K.R."/>
        </authorList>
    </citation>
    <scope>NUCLEOTIDE SEQUENCE [LARGE SCALE GENOMIC DNA]</scope>
    <source>
        <strain evidence="1 2">DSM 12537</strain>
    </source>
</reference>